<comment type="similarity">
    <text evidence="3">In the C-terminal section; belongs to the pectinesterase family.</text>
</comment>
<evidence type="ECO:0000259" key="9">
    <source>
        <dbReference type="SMART" id="SM00856"/>
    </source>
</evidence>
<dbReference type="NCBIfam" id="TIGR01614">
    <property type="entry name" value="PME_inhib"/>
    <property type="match status" value="1"/>
</dbReference>
<keyword evidence="8" id="KW-0472">Membrane</keyword>
<comment type="catalytic activity">
    <reaction evidence="7">
        <text>[(1-&gt;4)-alpha-D-galacturonosyl methyl ester](n) + n H2O = [(1-&gt;4)-alpha-D-galacturonosyl](n) + n methanol + n H(+)</text>
        <dbReference type="Rhea" id="RHEA:22380"/>
        <dbReference type="Rhea" id="RHEA-COMP:14570"/>
        <dbReference type="Rhea" id="RHEA-COMP:14573"/>
        <dbReference type="ChEBI" id="CHEBI:15377"/>
        <dbReference type="ChEBI" id="CHEBI:15378"/>
        <dbReference type="ChEBI" id="CHEBI:17790"/>
        <dbReference type="ChEBI" id="CHEBI:140522"/>
        <dbReference type="ChEBI" id="CHEBI:140523"/>
        <dbReference type="EC" id="3.1.1.11"/>
    </reaction>
</comment>
<dbReference type="InterPro" id="IPR033131">
    <property type="entry name" value="Pectinesterase_Asp_AS"/>
</dbReference>
<evidence type="ECO:0000256" key="3">
    <source>
        <dbReference type="ARBA" id="ARBA00007786"/>
    </source>
</evidence>
<protein>
    <recommendedName>
        <fullName evidence="7">Pectinesterase</fullName>
        <ecNumber evidence="7">3.1.1.11</ecNumber>
    </recommendedName>
</protein>
<organism evidence="10 11">
    <name type="scientific">Populus tomentosa</name>
    <name type="common">Chinese white poplar</name>
    <dbReference type="NCBI Taxonomy" id="118781"/>
    <lineage>
        <taxon>Eukaryota</taxon>
        <taxon>Viridiplantae</taxon>
        <taxon>Streptophyta</taxon>
        <taxon>Embryophyta</taxon>
        <taxon>Tracheophyta</taxon>
        <taxon>Spermatophyta</taxon>
        <taxon>Magnoliopsida</taxon>
        <taxon>eudicotyledons</taxon>
        <taxon>Gunneridae</taxon>
        <taxon>Pentapetalae</taxon>
        <taxon>rosids</taxon>
        <taxon>fabids</taxon>
        <taxon>Malpighiales</taxon>
        <taxon>Salicaceae</taxon>
        <taxon>Saliceae</taxon>
        <taxon>Populus</taxon>
    </lineage>
</organism>
<dbReference type="GO" id="GO:0004857">
    <property type="term" value="F:enzyme inhibitor activity"/>
    <property type="evidence" value="ECO:0007669"/>
    <property type="project" value="InterPro"/>
</dbReference>
<gene>
    <name evidence="10" type="ORF">POTOM_001334</name>
</gene>
<dbReference type="CDD" id="cd15798">
    <property type="entry name" value="PMEI-like_3"/>
    <property type="match status" value="1"/>
</dbReference>
<dbReference type="GO" id="GO:0045490">
    <property type="term" value="P:pectin catabolic process"/>
    <property type="evidence" value="ECO:0007669"/>
    <property type="project" value="UniProtKB-UniRule"/>
</dbReference>
<keyword evidence="8" id="KW-1133">Transmembrane helix</keyword>
<evidence type="ECO:0000256" key="7">
    <source>
        <dbReference type="RuleBase" id="RU000589"/>
    </source>
</evidence>
<keyword evidence="11" id="KW-1185">Reference proteome</keyword>
<keyword evidence="5 7" id="KW-0063">Aspartyl esterase</keyword>
<evidence type="ECO:0000256" key="2">
    <source>
        <dbReference type="ARBA" id="ARBA00006027"/>
    </source>
</evidence>
<comment type="similarity">
    <text evidence="2">In the N-terminal section; belongs to the PMEI family.</text>
</comment>
<dbReference type="GO" id="GO:0042545">
    <property type="term" value="P:cell wall modification"/>
    <property type="evidence" value="ECO:0007669"/>
    <property type="project" value="UniProtKB-UniRule"/>
</dbReference>
<proteinExistence type="inferred from homology"/>
<reference evidence="10" key="1">
    <citation type="journal article" date="2020" name="bioRxiv">
        <title>Hybrid origin of Populus tomentosa Carr. identified through genome sequencing and phylogenomic analysis.</title>
        <authorList>
            <person name="An X."/>
            <person name="Gao K."/>
            <person name="Chen Z."/>
            <person name="Li J."/>
            <person name="Yang X."/>
            <person name="Yang X."/>
            <person name="Zhou J."/>
            <person name="Guo T."/>
            <person name="Zhao T."/>
            <person name="Huang S."/>
            <person name="Miao D."/>
            <person name="Khan W.U."/>
            <person name="Rao P."/>
            <person name="Ye M."/>
            <person name="Lei B."/>
            <person name="Liao W."/>
            <person name="Wang J."/>
            <person name="Ji L."/>
            <person name="Li Y."/>
            <person name="Guo B."/>
            <person name="Mustafa N.S."/>
            <person name="Li S."/>
            <person name="Yun Q."/>
            <person name="Keller S.R."/>
            <person name="Mao J."/>
            <person name="Zhang R."/>
            <person name="Strauss S.H."/>
        </authorList>
    </citation>
    <scope>NUCLEOTIDE SEQUENCE</scope>
    <source>
        <strain evidence="10">GM15</strain>
        <tissue evidence="10">Leaf</tissue>
    </source>
</reference>
<comment type="function">
    <text evidence="7">Acts in the modification of cell walls via demethylesterification of cell wall pectin.</text>
</comment>
<dbReference type="Pfam" id="PF04043">
    <property type="entry name" value="PMEI"/>
    <property type="match status" value="1"/>
</dbReference>
<dbReference type="InterPro" id="IPR000070">
    <property type="entry name" value="Pectinesterase_cat"/>
</dbReference>
<evidence type="ECO:0000256" key="8">
    <source>
        <dbReference type="SAM" id="Phobius"/>
    </source>
</evidence>
<keyword evidence="7" id="KW-0964">Secreted</keyword>
<dbReference type="Pfam" id="PF01095">
    <property type="entry name" value="Pectinesterase"/>
    <property type="match status" value="1"/>
</dbReference>
<dbReference type="OrthoDB" id="2019149at2759"/>
<dbReference type="SMART" id="SM00856">
    <property type="entry name" value="PMEI"/>
    <property type="match status" value="1"/>
</dbReference>
<evidence type="ECO:0000256" key="4">
    <source>
        <dbReference type="ARBA" id="ARBA00022801"/>
    </source>
</evidence>
<comment type="pathway">
    <text evidence="1 7">Glycan metabolism; pectin degradation; 2-dehydro-3-deoxy-D-gluconate from pectin: step 1/5.</text>
</comment>
<feature type="active site" evidence="6">
    <location>
        <position position="467"/>
    </location>
</feature>
<evidence type="ECO:0000313" key="10">
    <source>
        <dbReference type="EMBL" id="KAG6792191.1"/>
    </source>
</evidence>
<feature type="domain" description="Pectinesterase inhibitor" evidence="9">
    <location>
        <begin position="101"/>
        <end position="267"/>
    </location>
</feature>
<dbReference type="EMBL" id="JAAWWB010000001">
    <property type="protein sequence ID" value="KAG6792191.1"/>
    <property type="molecule type" value="Genomic_DNA"/>
</dbReference>
<keyword evidence="8" id="KW-0812">Transmembrane</keyword>
<comment type="subcellular location">
    <subcellularLocation>
        <location evidence="7">Secreted</location>
        <location evidence="7">Cell wall</location>
    </subcellularLocation>
</comment>
<evidence type="ECO:0000313" key="11">
    <source>
        <dbReference type="Proteomes" id="UP000886885"/>
    </source>
</evidence>
<dbReference type="PROSITE" id="PS00503">
    <property type="entry name" value="PECTINESTERASE_2"/>
    <property type="match status" value="1"/>
</dbReference>
<keyword evidence="7" id="KW-0961">Cell wall biogenesis/degradation</keyword>
<sequence length="629" mass="68878">MSLYICSSFVYTPSNTSSLQVYRLYTRPSLISFHFSLHSRIKMIQEDHGSLTEISDSGKHISFSHKNKSLSLALFVSLLLVATIAAVVTPVNSQNSNKNGAAHSIIKMSCSSTRYPELCYSAIANGPGAAASLAAINDENDVLIQSIKATQQAIDTNTADIESYKTTNKMTLTNQQTDALDASTDNNELSQSDLQNAENSLLYYTNEIPLSDQDDGPDINTPLSSCITYQDTIMDGFSHTAADKEVRKDISDGVDNVRKMCMNTLAMSMNMTATRTANELKTTKRNLKEENSRNESGWPKWLSVANRRLLQSSSLTPDVVVAADGSGNYSTVSAAVAAAPTRSSKRYIIRIKAGVYRETVQVPINKTNLMFLGDGRRKTIITASRSVVDGITAFRSATVAAMGEGFLARDIAFENTAGPSNRQAVALRVSSDRAAFYKCNVLGYQDTLHVHANRQFFINCLIAGTVDFIFGNSAVVFQDCDIHARRPNPGQTITITAQGRSDPNQKTGIVIQKSRIHATSDLLPVRSNFSAYLGRPWKEYSRTVVMQSSISDVISSAGWLEWRGKYALNTLYYGEYNNSGAGAATSERVNWKGYKVITATAEAKSFTPRNFIAGSTWLKSTTFPFSLDL</sequence>
<dbReference type="GO" id="GO:0030599">
    <property type="term" value="F:pectinesterase activity"/>
    <property type="evidence" value="ECO:0007669"/>
    <property type="project" value="UniProtKB-UniRule"/>
</dbReference>
<dbReference type="InterPro" id="IPR006501">
    <property type="entry name" value="Pectinesterase_inhib_dom"/>
</dbReference>
<keyword evidence="7" id="KW-0134">Cell wall</keyword>
<dbReference type="EC" id="3.1.1.11" evidence="7"/>
<dbReference type="PANTHER" id="PTHR31707">
    <property type="entry name" value="PECTINESTERASE"/>
    <property type="match status" value="1"/>
</dbReference>
<evidence type="ECO:0000256" key="6">
    <source>
        <dbReference type="PROSITE-ProRule" id="PRU10040"/>
    </source>
</evidence>
<evidence type="ECO:0000256" key="5">
    <source>
        <dbReference type="ARBA" id="ARBA00023085"/>
    </source>
</evidence>
<accession>A0A8X8DHR1</accession>
<name>A0A8X8DHR1_POPTO</name>
<dbReference type="InterPro" id="IPR018040">
    <property type="entry name" value="Pectinesterase_Tyr_AS"/>
</dbReference>
<comment type="caution">
    <text evidence="10">The sequence shown here is derived from an EMBL/GenBank/DDBJ whole genome shotgun (WGS) entry which is preliminary data.</text>
</comment>
<keyword evidence="4 7" id="KW-0378">Hydrolase</keyword>
<dbReference type="AlphaFoldDB" id="A0A8X8DHR1"/>
<dbReference type="Proteomes" id="UP000886885">
    <property type="component" value="Chromosome 1A"/>
</dbReference>
<dbReference type="FunFam" id="2.160.20.10:FF:000001">
    <property type="entry name" value="Pectinesterase"/>
    <property type="match status" value="1"/>
</dbReference>
<evidence type="ECO:0000256" key="1">
    <source>
        <dbReference type="ARBA" id="ARBA00005184"/>
    </source>
</evidence>
<feature type="transmembrane region" description="Helical" evidence="8">
    <location>
        <begin position="69"/>
        <end position="88"/>
    </location>
</feature>
<dbReference type="PROSITE" id="PS00800">
    <property type="entry name" value="PECTINESTERASE_1"/>
    <property type="match status" value="1"/>
</dbReference>